<proteinExistence type="predicted"/>
<dbReference type="AlphaFoldDB" id="W1NKH2"/>
<gene>
    <name evidence="3" type="ORF">AMTR_s00060p00216700</name>
</gene>
<dbReference type="Pfam" id="PF23220">
    <property type="entry name" value="HAT_Syf1_M"/>
    <property type="match status" value="1"/>
</dbReference>
<feature type="compositionally biased region" description="Basic and acidic residues" evidence="1">
    <location>
        <begin position="42"/>
        <end position="54"/>
    </location>
</feature>
<sequence>MSTVVTVRDFGMIFDSYIQFEESMVAARMESLNLDYDENEGGNDRKKDENEGSEKSGVGSRLEDDNSQDPILLVDGLSKKSFDGF</sequence>
<dbReference type="InterPro" id="IPR056350">
    <property type="entry name" value="HAT_Syf1_central"/>
</dbReference>
<dbReference type="Proteomes" id="UP000017836">
    <property type="component" value="Unassembled WGS sequence"/>
</dbReference>
<organism evidence="3 4">
    <name type="scientific">Amborella trichopoda</name>
    <dbReference type="NCBI Taxonomy" id="13333"/>
    <lineage>
        <taxon>Eukaryota</taxon>
        <taxon>Viridiplantae</taxon>
        <taxon>Streptophyta</taxon>
        <taxon>Embryophyta</taxon>
        <taxon>Tracheophyta</taxon>
        <taxon>Spermatophyta</taxon>
        <taxon>Magnoliopsida</taxon>
        <taxon>Amborellales</taxon>
        <taxon>Amborellaceae</taxon>
        <taxon>Amborella</taxon>
    </lineage>
</organism>
<dbReference type="HOGENOM" id="CLU_2515663_0_0_1"/>
<accession>W1NKH2</accession>
<feature type="region of interest" description="Disordered" evidence="1">
    <location>
        <begin position="35"/>
        <end position="72"/>
    </location>
</feature>
<protein>
    <recommendedName>
        <fullName evidence="2">Pre-mRNA-splicing factor SYF1 central HAT repeats domain-containing protein</fullName>
    </recommendedName>
</protein>
<evidence type="ECO:0000256" key="1">
    <source>
        <dbReference type="SAM" id="MobiDB-lite"/>
    </source>
</evidence>
<evidence type="ECO:0000259" key="2">
    <source>
        <dbReference type="Pfam" id="PF23220"/>
    </source>
</evidence>
<dbReference type="EMBL" id="KI397373">
    <property type="protein sequence ID" value="ERM95971.1"/>
    <property type="molecule type" value="Genomic_DNA"/>
</dbReference>
<dbReference type="STRING" id="13333.W1NKH2"/>
<evidence type="ECO:0000313" key="4">
    <source>
        <dbReference type="Proteomes" id="UP000017836"/>
    </source>
</evidence>
<evidence type="ECO:0000313" key="3">
    <source>
        <dbReference type="EMBL" id="ERM95971.1"/>
    </source>
</evidence>
<keyword evidence="4" id="KW-1185">Reference proteome</keyword>
<dbReference type="Gramene" id="ERM95971">
    <property type="protein sequence ID" value="ERM95971"/>
    <property type="gene ID" value="AMTR_s00060p00216700"/>
</dbReference>
<feature type="domain" description="Pre-mRNA-splicing factor SYF1 central HAT repeats" evidence="2">
    <location>
        <begin position="1"/>
        <end position="46"/>
    </location>
</feature>
<name>W1NKH2_AMBTC</name>
<reference evidence="4" key="1">
    <citation type="journal article" date="2013" name="Science">
        <title>The Amborella genome and the evolution of flowering plants.</title>
        <authorList>
            <consortium name="Amborella Genome Project"/>
        </authorList>
    </citation>
    <scope>NUCLEOTIDE SEQUENCE [LARGE SCALE GENOMIC DNA]</scope>
</reference>